<evidence type="ECO:0000313" key="8">
    <source>
        <dbReference type="Proteomes" id="UP000214618"/>
    </source>
</evidence>
<feature type="domain" description="ABC-2 type transporter transmembrane" evidence="6">
    <location>
        <begin position="23"/>
        <end position="167"/>
    </location>
</feature>
<dbReference type="PANTHER" id="PTHR43077:SF5">
    <property type="entry name" value="PHAGE INFECTION PROTEIN"/>
    <property type="match status" value="1"/>
</dbReference>
<dbReference type="InterPro" id="IPR013525">
    <property type="entry name" value="ABC2_TM"/>
</dbReference>
<dbReference type="Pfam" id="PF12698">
    <property type="entry name" value="ABC2_membrane_3"/>
    <property type="match status" value="2"/>
</dbReference>
<dbReference type="AlphaFoldDB" id="A0A223EJ25"/>
<dbReference type="Proteomes" id="UP000214618">
    <property type="component" value="Chromosome"/>
</dbReference>
<dbReference type="InterPro" id="IPR023908">
    <property type="entry name" value="xxxLxxG_rpt"/>
</dbReference>
<dbReference type="Gene3D" id="3.40.1710.10">
    <property type="entry name" value="abc type-2 transporter like domain"/>
    <property type="match status" value="1"/>
</dbReference>
<dbReference type="GO" id="GO:0140359">
    <property type="term" value="F:ABC-type transporter activity"/>
    <property type="evidence" value="ECO:0007669"/>
    <property type="project" value="InterPro"/>
</dbReference>
<feature type="domain" description="ABC-2 type transporter transmembrane" evidence="6">
    <location>
        <begin position="728"/>
        <end position="934"/>
    </location>
</feature>
<dbReference type="Gene3D" id="1.10.287.950">
    <property type="entry name" value="Methyl-accepting chemotaxis protein"/>
    <property type="match status" value="2"/>
</dbReference>
<dbReference type="PANTHER" id="PTHR43077">
    <property type="entry name" value="TRANSPORT PERMEASE YVFS-RELATED"/>
    <property type="match status" value="1"/>
</dbReference>
<sequence>MNMLKQEWKLFLTNRKLVGVAIVLLFVPIIYGGLFLSSAWNPYGNTGKLPVAVVNKDVKAEYEGKTLTVGNELIEQLKDNDDLEWHFVTEKAAKKGFDDGTYYMVVTIPEDFSKNASTVMDDKPKKMNLTYDVNPGRSFVSETVGKQATNNLKTEIAESVTKEYAEAIFSQLDEIGEGFGDAADGASKLDDGAEKLHDGNKEVTENLNKLASSTLTFKDGANKLQVGVGEFLEGANKLESGASELNKGISQYTSGVGELQKGADELASGTGELTNNSEALIQGSSQLSTGLAKVVPGAQSLNTGLAQAQTGSANLNDGLNQLSQNASQLTDQSTGIPKLAAGQQSLNEGINKLAEGSQALNDGLKKMDGQLPAEDQLSQLKQGLTSIQSGVNQLQEAVPAGSSTSGTVSGITEDLKNSQAALTELQSTIANNGQSTINAVQNTEAFKSMASEQQSELIGAIQNELQNQAGAQKQIASTLAASVSDLSTQLTDKVMPVLNGLGQLPEQVANLNNAVNKVNPNAVSALNGYTAIRNALEEQLIPGATQLNGGLNEAAEGSNQLTAATQSLNERTPELVKGINQLAQGGSSLNNGLSKLSEGSGQLVDGVSQLQSGSSSFGNGLEKYAFGVSQVGEGANKLANGANQLNANSAALNEGSSALVKGTEQLASNLPTLSNGVIQLADGAGKINEGSSALAEGSGKLGDGISSLKDGTVELSEKLSDGAEEISENKTTDNNYSMIAEPTQVKEQKSSDVPNYGHALAPYVLSLGLFVGAIAFNMGFPTGLPSTRPTSGVAWWFSKFTVLFIQATLSALVLDAIMIWGMDLQVENMGQFIGVSILTSLTFMFIVTFLTVGFGNPGRLLAMIFLVLQLGASGGMFPVELTNNFFSHVHPFIPMTYSVMGFRQAMSTSLGADALTTSIVFLTGCIIVFNLLLLLTMVIKKRKAHNIELDA</sequence>
<reference evidence="7 8" key="1">
    <citation type="submission" date="2016-10" db="EMBL/GenBank/DDBJ databases">
        <title>The whole genome sequencing and assembly of Bacillus simplex DSM 1321 strain.</title>
        <authorList>
            <person name="Park M.-K."/>
            <person name="Lee Y.-J."/>
            <person name="Yi H."/>
            <person name="Bahn Y.-S."/>
            <person name="Kim J.F."/>
            <person name="Lee D.-W."/>
        </authorList>
    </citation>
    <scope>NUCLEOTIDE SEQUENCE [LARGE SCALE GENOMIC DNA]</scope>
    <source>
        <strain evidence="7 8">DSM 1321</strain>
    </source>
</reference>
<dbReference type="NCBIfam" id="TIGR03061">
    <property type="entry name" value="pip_yhgE_Nterm"/>
    <property type="match status" value="1"/>
</dbReference>
<comment type="subcellular location">
    <subcellularLocation>
        <location evidence="1">Membrane</location>
        <topology evidence="1">Multi-pass membrane protein</topology>
    </subcellularLocation>
</comment>
<dbReference type="SUPFAM" id="SSF101967">
    <property type="entry name" value="Adhesin YadA, collagen-binding domain"/>
    <property type="match status" value="2"/>
</dbReference>
<accession>A0A223EJ25</accession>
<dbReference type="EMBL" id="CP017704">
    <property type="protein sequence ID" value="ASS95213.1"/>
    <property type="molecule type" value="Genomic_DNA"/>
</dbReference>
<dbReference type="OrthoDB" id="9811483at2"/>
<dbReference type="InterPro" id="IPR051328">
    <property type="entry name" value="T7SS_ABC-Transporter"/>
</dbReference>
<evidence type="ECO:0000256" key="1">
    <source>
        <dbReference type="ARBA" id="ARBA00004141"/>
    </source>
</evidence>
<feature type="transmembrane region" description="Helical" evidence="5">
    <location>
        <begin position="800"/>
        <end position="820"/>
    </location>
</feature>
<protein>
    <recommendedName>
        <fullName evidence="6">ABC-2 type transporter transmembrane domain-containing protein</fullName>
    </recommendedName>
</protein>
<keyword evidence="2 5" id="KW-0812">Transmembrane</keyword>
<feature type="transmembrane region" description="Helical" evidence="5">
    <location>
        <begin position="20"/>
        <end position="40"/>
    </location>
</feature>
<dbReference type="InterPro" id="IPR017501">
    <property type="entry name" value="Phage_infect_YhgE_C"/>
</dbReference>
<feature type="transmembrane region" description="Helical" evidence="5">
    <location>
        <begin position="832"/>
        <end position="853"/>
    </location>
</feature>
<name>A0A223EJ25_9BACI</name>
<dbReference type="GO" id="GO:0016020">
    <property type="term" value="C:membrane"/>
    <property type="evidence" value="ECO:0007669"/>
    <property type="project" value="UniProtKB-SubCell"/>
</dbReference>
<organism evidence="7 8">
    <name type="scientific">Peribacillus simplex NBRC 15720 = DSM 1321</name>
    <dbReference type="NCBI Taxonomy" id="1349754"/>
    <lineage>
        <taxon>Bacteria</taxon>
        <taxon>Bacillati</taxon>
        <taxon>Bacillota</taxon>
        <taxon>Bacilli</taxon>
        <taxon>Bacillales</taxon>
        <taxon>Bacillaceae</taxon>
        <taxon>Peribacillus</taxon>
    </lineage>
</organism>
<feature type="transmembrane region" description="Helical" evidence="5">
    <location>
        <begin position="860"/>
        <end position="879"/>
    </location>
</feature>
<dbReference type="NCBIfam" id="TIGR03057">
    <property type="entry name" value="xxxLxxG_by_4"/>
    <property type="match status" value="5"/>
</dbReference>
<feature type="transmembrane region" description="Helical" evidence="5">
    <location>
        <begin position="760"/>
        <end position="780"/>
    </location>
</feature>
<gene>
    <name evidence="7" type="ORF">BS1321_15630</name>
</gene>
<dbReference type="NCBIfam" id="TIGR03062">
    <property type="entry name" value="pip_yhgE_Cterm"/>
    <property type="match status" value="1"/>
</dbReference>
<keyword evidence="4 5" id="KW-0472">Membrane</keyword>
<evidence type="ECO:0000256" key="4">
    <source>
        <dbReference type="ARBA" id="ARBA00023136"/>
    </source>
</evidence>
<keyword evidence="3 5" id="KW-1133">Transmembrane helix</keyword>
<dbReference type="InterPro" id="IPR011049">
    <property type="entry name" value="Serralysin-like_metalloprot_C"/>
</dbReference>
<dbReference type="InterPro" id="IPR017500">
    <property type="entry name" value="Phage_infect_YhgE_N"/>
</dbReference>
<feature type="transmembrane region" description="Helical" evidence="5">
    <location>
        <begin position="919"/>
        <end position="939"/>
    </location>
</feature>
<proteinExistence type="predicted"/>
<evidence type="ECO:0000313" key="7">
    <source>
        <dbReference type="EMBL" id="ASS95213.1"/>
    </source>
</evidence>
<evidence type="ECO:0000256" key="2">
    <source>
        <dbReference type="ARBA" id="ARBA00022692"/>
    </source>
</evidence>
<evidence type="ECO:0000256" key="3">
    <source>
        <dbReference type="ARBA" id="ARBA00022989"/>
    </source>
</evidence>
<evidence type="ECO:0000259" key="6">
    <source>
        <dbReference type="Pfam" id="PF12698"/>
    </source>
</evidence>
<evidence type="ECO:0000256" key="5">
    <source>
        <dbReference type="SAM" id="Phobius"/>
    </source>
</evidence>